<dbReference type="AlphaFoldDB" id="A0A8K0KA44"/>
<dbReference type="Proteomes" id="UP000792457">
    <property type="component" value="Unassembled WGS sequence"/>
</dbReference>
<evidence type="ECO:0000313" key="3">
    <source>
        <dbReference type="EMBL" id="KAG8228688.1"/>
    </source>
</evidence>
<feature type="region of interest" description="Disordered" evidence="1">
    <location>
        <begin position="295"/>
        <end position="314"/>
    </location>
</feature>
<evidence type="ECO:0000313" key="4">
    <source>
        <dbReference type="Proteomes" id="UP000792457"/>
    </source>
</evidence>
<keyword evidence="4" id="KW-1185">Reference proteome</keyword>
<comment type="caution">
    <text evidence="3">The sequence shown here is derived from an EMBL/GenBank/DDBJ whole genome shotgun (WGS) entry which is preliminary data.</text>
</comment>
<organism evidence="3 4">
    <name type="scientific">Ladona fulva</name>
    <name type="common">Scarce chaser dragonfly</name>
    <name type="synonym">Libellula fulva</name>
    <dbReference type="NCBI Taxonomy" id="123851"/>
    <lineage>
        <taxon>Eukaryota</taxon>
        <taxon>Metazoa</taxon>
        <taxon>Ecdysozoa</taxon>
        <taxon>Arthropoda</taxon>
        <taxon>Hexapoda</taxon>
        <taxon>Insecta</taxon>
        <taxon>Pterygota</taxon>
        <taxon>Palaeoptera</taxon>
        <taxon>Odonata</taxon>
        <taxon>Epiprocta</taxon>
        <taxon>Anisoptera</taxon>
        <taxon>Libelluloidea</taxon>
        <taxon>Libellulidae</taxon>
        <taxon>Ladona</taxon>
    </lineage>
</organism>
<proteinExistence type="predicted"/>
<reference evidence="3" key="2">
    <citation type="submission" date="2017-10" db="EMBL/GenBank/DDBJ databases">
        <title>Ladona fulva Genome sequencing and assembly.</title>
        <authorList>
            <person name="Murali S."/>
            <person name="Richards S."/>
            <person name="Bandaranaike D."/>
            <person name="Bellair M."/>
            <person name="Blankenburg K."/>
            <person name="Chao H."/>
            <person name="Dinh H."/>
            <person name="Doddapaneni H."/>
            <person name="Dugan-Rocha S."/>
            <person name="Elkadiri S."/>
            <person name="Gnanaolivu R."/>
            <person name="Hernandez B."/>
            <person name="Skinner E."/>
            <person name="Javaid M."/>
            <person name="Lee S."/>
            <person name="Li M."/>
            <person name="Ming W."/>
            <person name="Munidasa M."/>
            <person name="Muniz J."/>
            <person name="Nguyen L."/>
            <person name="Hughes D."/>
            <person name="Osuji N."/>
            <person name="Pu L.-L."/>
            <person name="Puazo M."/>
            <person name="Qu C."/>
            <person name="Quiroz J."/>
            <person name="Raj R."/>
            <person name="Weissenberger G."/>
            <person name="Xin Y."/>
            <person name="Zou X."/>
            <person name="Han Y."/>
            <person name="Worley K."/>
            <person name="Muzny D."/>
            <person name="Gibbs R."/>
        </authorList>
    </citation>
    <scope>NUCLEOTIDE SEQUENCE</scope>
    <source>
        <strain evidence="3">Sampled in the wild</strain>
    </source>
</reference>
<feature type="chain" id="PRO_5035427303" evidence="2">
    <location>
        <begin position="20"/>
        <end position="390"/>
    </location>
</feature>
<protein>
    <submittedName>
        <fullName evidence="3">Uncharacterized protein</fullName>
    </submittedName>
</protein>
<gene>
    <name evidence="3" type="ORF">J437_LFUL008677</name>
</gene>
<name>A0A8K0KA44_LADFU</name>
<dbReference type="OrthoDB" id="47276at2759"/>
<evidence type="ECO:0000256" key="1">
    <source>
        <dbReference type="SAM" id="MobiDB-lite"/>
    </source>
</evidence>
<keyword evidence="2" id="KW-0732">Signal</keyword>
<reference evidence="3" key="1">
    <citation type="submission" date="2013-04" db="EMBL/GenBank/DDBJ databases">
        <authorList>
            <person name="Qu J."/>
            <person name="Murali S.C."/>
            <person name="Bandaranaike D."/>
            <person name="Bellair M."/>
            <person name="Blankenburg K."/>
            <person name="Chao H."/>
            <person name="Dinh H."/>
            <person name="Doddapaneni H."/>
            <person name="Downs B."/>
            <person name="Dugan-Rocha S."/>
            <person name="Elkadiri S."/>
            <person name="Gnanaolivu R.D."/>
            <person name="Hernandez B."/>
            <person name="Javaid M."/>
            <person name="Jayaseelan J.C."/>
            <person name="Lee S."/>
            <person name="Li M."/>
            <person name="Ming W."/>
            <person name="Munidasa M."/>
            <person name="Muniz J."/>
            <person name="Nguyen L."/>
            <person name="Ongeri F."/>
            <person name="Osuji N."/>
            <person name="Pu L.-L."/>
            <person name="Puazo M."/>
            <person name="Qu C."/>
            <person name="Quiroz J."/>
            <person name="Raj R."/>
            <person name="Weissenberger G."/>
            <person name="Xin Y."/>
            <person name="Zou X."/>
            <person name="Han Y."/>
            <person name="Richards S."/>
            <person name="Worley K."/>
            <person name="Muzny D."/>
            <person name="Gibbs R."/>
        </authorList>
    </citation>
    <scope>NUCLEOTIDE SEQUENCE</scope>
    <source>
        <strain evidence="3">Sampled in the wild</strain>
    </source>
</reference>
<evidence type="ECO:0000256" key="2">
    <source>
        <dbReference type="SAM" id="SignalP"/>
    </source>
</evidence>
<dbReference type="EMBL" id="KZ308381">
    <property type="protein sequence ID" value="KAG8228688.1"/>
    <property type="molecule type" value="Genomic_DNA"/>
</dbReference>
<feature type="signal peptide" evidence="2">
    <location>
        <begin position="1"/>
        <end position="19"/>
    </location>
</feature>
<accession>A0A8K0KA44</accession>
<sequence>MVSVRALHISLLFYAIAESHGFIKTAMTYYQVAHRYTCSKTYLILYERPLLFNYGETYYHGYHFEPTFACEMHVKTKSKNSGIIAAVQRLKIRRADPNKCLDFMKYNVDQTQRCGEIHNGMVFSGEKKFHPPNDFISLYSGPFSYGSSVSSEFVPAGNVVLPGNHLVTYFNINKNALQFREELKIHIAYTAYKDCDENNVTKGWFNCGYGVCISERLVYDGVVNCPFGDCIDEGGCDENNRGYPQLTGTFLRNKAVANAVQRAGPPYPLLRSPPPKMERSATKVKLETVCLEPLIGPRDRNRPGRRTRSRPHHPKLDDVDLDEFFLKVYLNLLEKMKDKDIVKNQKKFVKRVSDYLMRTHVDMWNNSRTVLKCGTVSEDSECSRMFKVNM</sequence>
<feature type="compositionally biased region" description="Basic residues" evidence="1">
    <location>
        <begin position="303"/>
        <end position="313"/>
    </location>
</feature>